<dbReference type="SUPFAM" id="SSF48403">
    <property type="entry name" value="Ankyrin repeat"/>
    <property type="match status" value="1"/>
</dbReference>
<dbReference type="AlphaFoldDB" id="A0A8H4XN68"/>
<dbReference type="Proteomes" id="UP000635477">
    <property type="component" value="Unassembled WGS sequence"/>
</dbReference>
<sequence length="445" mass="48612">MTDSNIKSEVPKGLYGLPRETIAHVCTFLTPGELSQAAMVGPLSLVASWSLYYDPERCSKALTWGAYHDRLPTVLRALEMGADLQSSQTYHSKNEKILGGNPLHIAASAGSNSVIEVLLHRGSSVNDYSWRDAERLAPSGWYNESRTRRGLSPLFCALQWRHQHTVELLMSKGASLVLEEPDLSLPVSTSQQRRVNALHMAANSGMLSLIKTFVKDLHISVHSVDSKGNTPLLFAVSRSSNLDTVRYLLDSGANKDAIGFDGFSALHLAVKDLAEGEADQFVSMLLEAGVNADTSVTIPVGAYIETPLSSAVRRCSPNLILMMVNLGLEVRLDDLKHCVHVFTYSQKQGLEDTMRKAVHSIQCLLSRKHPEGADRLLLRQVEENKGDAAEILYSQGVVLPSMTPASLRQLFYLVSDVYPGGASNGSVEFMLKYFGGILQDGNAGQ</sequence>
<dbReference type="SMART" id="SM00248">
    <property type="entry name" value="ANK"/>
    <property type="match status" value="6"/>
</dbReference>
<feature type="repeat" description="ANK" evidence="3">
    <location>
        <begin position="227"/>
        <end position="260"/>
    </location>
</feature>
<name>A0A8H4XN68_9HYPO</name>
<dbReference type="Pfam" id="PF12796">
    <property type="entry name" value="Ank_2"/>
    <property type="match status" value="2"/>
</dbReference>
<dbReference type="PROSITE" id="PS50088">
    <property type="entry name" value="ANK_REPEAT"/>
    <property type="match status" value="3"/>
</dbReference>
<protein>
    <recommendedName>
        <fullName evidence="6">Ankyrin</fullName>
    </recommendedName>
</protein>
<evidence type="ECO:0000256" key="3">
    <source>
        <dbReference type="PROSITE-ProRule" id="PRU00023"/>
    </source>
</evidence>
<evidence type="ECO:0000256" key="2">
    <source>
        <dbReference type="ARBA" id="ARBA00023043"/>
    </source>
</evidence>
<keyword evidence="1" id="KW-0677">Repeat</keyword>
<evidence type="ECO:0008006" key="6">
    <source>
        <dbReference type="Google" id="ProtNLM"/>
    </source>
</evidence>
<comment type="caution">
    <text evidence="4">The sequence shown here is derived from an EMBL/GenBank/DDBJ whole genome shotgun (WGS) entry which is preliminary data.</text>
</comment>
<reference evidence="4" key="2">
    <citation type="submission" date="2020-05" db="EMBL/GenBank/DDBJ databases">
        <authorList>
            <person name="Kim H.-S."/>
            <person name="Proctor R.H."/>
            <person name="Brown D.W."/>
        </authorList>
    </citation>
    <scope>NUCLEOTIDE SEQUENCE</scope>
    <source>
        <strain evidence="4">NRRL 22465</strain>
    </source>
</reference>
<feature type="repeat" description="ANK" evidence="3">
    <location>
        <begin position="98"/>
        <end position="130"/>
    </location>
</feature>
<dbReference type="InterPro" id="IPR036770">
    <property type="entry name" value="Ankyrin_rpt-contain_sf"/>
</dbReference>
<feature type="repeat" description="ANK" evidence="3">
    <location>
        <begin position="261"/>
        <end position="297"/>
    </location>
</feature>
<evidence type="ECO:0000256" key="1">
    <source>
        <dbReference type="ARBA" id="ARBA00022737"/>
    </source>
</evidence>
<keyword evidence="2 3" id="KW-0040">ANK repeat</keyword>
<dbReference type="PANTHER" id="PTHR24126">
    <property type="entry name" value="ANKYRIN REPEAT, PH AND SEC7 DOMAIN CONTAINING PROTEIN SECG-RELATED"/>
    <property type="match status" value="1"/>
</dbReference>
<evidence type="ECO:0000313" key="4">
    <source>
        <dbReference type="EMBL" id="KAF4980916.1"/>
    </source>
</evidence>
<dbReference type="Gene3D" id="1.25.40.20">
    <property type="entry name" value="Ankyrin repeat-containing domain"/>
    <property type="match status" value="2"/>
</dbReference>
<proteinExistence type="predicted"/>
<dbReference type="PANTHER" id="PTHR24126:SF14">
    <property type="entry name" value="ANK_REP_REGION DOMAIN-CONTAINING PROTEIN"/>
    <property type="match status" value="1"/>
</dbReference>
<evidence type="ECO:0000313" key="5">
    <source>
        <dbReference type="Proteomes" id="UP000635477"/>
    </source>
</evidence>
<dbReference type="EMBL" id="JABEYC010000198">
    <property type="protein sequence ID" value="KAF4980916.1"/>
    <property type="molecule type" value="Genomic_DNA"/>
</dbReference>
<keyword evidence="5" id="KW-1185">Reference proteome</keyword>
<dbReference type="PROSITE" id="PS50297">
    <property type="entry name" value="ANK_REP_REGION"/>
    <property type="match status" value="2"/>
</dbReference>
<gene>
    <name evidence="4" type="ORF">FZEAL_3201</name>
</gene>
<reference evidence="4" key="1">
    <citation type="journal article" date="2020" name="BMC Genomics">
        <title>Correction to: Identification and distribution of gene clusters required for synthesis of sphingolipid metabolism inhibitors in diverse species of the filamentous fungus Fusarium.</title>
        <authorList>
            <person name="Kim H.S."/>
            <person name="Lohmar J.M."/>
            <person name="Busman M."/>
            <person name="Brown D.W."/>
            <person name="Naumann T.A."/>
            <person name="Divon H.H."/>
            <person name="Lysoe E."/>
            <person name="Uhlig S."/>
            <person name="Proctor R.H."/>
        </authorList>
    </citation>
    <scope>NUCLEOTIDE SEQUENCE</scope>
    <source>
        <strain evidence="4">NRRL 22465</strain>
    </source>
</reference>
<accession>A0A8H4XN68</accession>
<dbReference type="InterPro" id="IPR002110">
    <property type="entry name" value="Ankyrin_rpt"/>
</dbReference>
<dbReference type="OrthoDB" id="341259at2759"/>
<organism evidence="4 5">
    <name type="scientific">Fusarium zealandicum</name>
    <dbReference type="NCBI Taxonomy" id="1053134"/>
    <lineage>
        <taxon>Eukaryota</taxon>
        <taxon>Fungi</taxon>
        <taxon>Dikarya</taxon>
        <taxon>Ascomycota</taxon>
        <taxon>Pezizomycotina</taxon>
        <taxon>Sordariomycetes</taxon>
        <taxon>Hypocreomycetidae</taxon>
        <taxon>Hypocreales</taxon>
        <taxon>Nectriaceae</taxon>
        <taxon>Fusarium</taxon>
        <taxon>Fusarium staphyleae species complex</taxon>
    </lineage>
</organism>